<feature type="domain" description="Secretion system C-terminal sorting" evidence="2">
    <location>
        <begin position="398"/>
        <end position="464"/>
    </location>
</feature>
<dbReference type="InterPro" id="IPR013517">
    <property type="entry name" value="FG-GAP"/>
</dbReference>
<dbReference type="InterPro" id="IPR026444">
    <property type="entry name" value="Secre_tail"/>
</dbReference>
<dbReference type="Gene3D" id="2.130.10.130">
    <property type="entry name" value="Integrin alpha, N-terminal"/>
    <property type="match status" value="1"/>
</dbReference>
<proteinExistence type="predicted"/>
<evidence type="ECO:0000313" key="3">
    <source>
        <dbReference type="EMBL" id="KXN98287.1"/>
    </source>
</evidence>
<name>A0A137RFM9_9FLAO</name>
<dbReference type="SUPFAM" id="SSF69318">
    <property type="entry name" value="Integrin alpha N-terminal domain"/>
    <property type="match status" value="1"/>
</dbReference>
<dbReference type="EMBL" id="JRWG01000008">
    <property type="protein sequence ID" value="KXN98287.1"/>
    <property type="molecule type" value="Genomic_DNA"/>
</dbReference>
<dbReference type="InterPro" id="IPR028994">
    <property type="entry name" value="Integrin_alpha_N"/>
</dbReference>
<gene>
    <name evidence="3" type="ORF">LS48_12035</name>
</gene>
<dbReference type="OrthoDB" id="9816120at2"/>
<dbReference type="NCBIfam" id="TIGR04183">
    <property type="entry name" value="Por_Secre_tail"/>
    <property type="match status" value="1"/>
</dbReference>
<protein>
    <recommendedName>
        <fullName evidence="2">Secretion system C-terminal sorting domain-containing protein</fullName>
    </recommendedName>
</protein>
<reference evidence="3 4" key="2">
    <citation type="journal article" date="2016" name="Int. J. Syst. Evol. Microbiol.">
        <title>Vitellibacter aquimaris sp. nov., a marine bacterium isolated from seawater.</title>
        <authorList>
            <person name="Thevarajoo S."/>
            <person name="Selvaratnam C."/>
            <person name="Goh K.M."/>
            <person name="Hong K.W."/>
            <person name="Chan X.Y."/>
            <person name="Chan K.G."/>
            <person name="Chong C.S."/>
        </authorList>
    </citation>
    <scope>NUCLEOTIDE SEQUENCE [LARGE SCALE GENOMIC DNA]</scope>
    <source>
        <strain evidence="3 4">D-24</strain>
    </source>
</reference>
<accession>A0A137RFM9</accession>
<reference evidence="4" key="1">
    <citation type="submission" date="2014-10" db="EMBL/GenBank/DDBJ databases">
        <title>Genome sequencing of Vitellibacter sp. D-24.</title>
        <authorList>
            <person name="Thevarajoo S."/>
            <person name="Selvaratnam C."/>
            <person name="Goh K.M."/>
            <person name="Chong C.S."/>
        </authorList>
    </citation>
    <scope>NUCLEOTIDE SEQUENCE [LARGE SCALE GENOMIC DNA]</scope>
    <source>
        <strain evidence="4">D-24</strain>
    </source>
</reference>
<dbReference type="PANTHER" id="PTHR44103:SF1">
    <property type="entry name" value="PROPROTEIN CONVERTASE P"/>
    <property type="match status" value="1"/>
</dbReference>
<keyword evidence="1" id="KW-0732">Signal</keyword>
<dbReference type="PANTHER" id="PTHR44103">
    <property type="entry name" value="PROPROTEIN CONVERTASE P"/>
    <property type="match status" value="1"/>
</dbReference>
<comment type="caution">
    <text evidence="3">The sequence shown here is derived from an EMBL/GenBank/DDBJ whole genome shotgun (WGS) entry which is preliminary data.</text>
</comment>
<dbReference type="AlphaFoldDB" id="A0A137RFM9"/>
<keyword evidence="4" id="KW-1185">Reference proteome</keyword>
<dbReference type="STRING" id="1548749.LS48_12035"/>
<organism evidence="3 4">
    <name type="scientific">Aequorivita aquimaris</name>
    <dbReference type="NCBI Taxonomy" id="1548749"/>
    <lineage>
        <taxon>Bacteria</taxon>
        <taxon>Pseudomonadati</taxon>
        <taxon>Bacteroidota</taxon>
        <taxon>Flavobacteriia</taxon>
        <taxon>Flavobacteriales</taxon>
        <taxon>Flavobacteriaceae</taxon>
        <taxon>Aequorivita</taxon>
    </lineage>
</organism>
<dbReference type="Pfam" id="PF18962">
    <property type="entry name" value="Por_Secre_tail"/>
    <property type="match status" value="1"/>
</dbReference>
<dbReference type="RefSeq" id="WP_062622764.1">
    <property type="nucleotide sequence ID" value="NZ_JRWG01000008.1"/>
</dbReference>
<evidence type="ECO:0000259" key="2">
    <source>
        <dbReference type="Pfam" id="PF18962"/>
    </source>
</evidence>
<evidence type="ECO:0000313" key="4">
    <source>
        <dbReference type="Proteomes" id="UP000070138"/>
    </source>
</evidence>
<evidence type="ECO:0000256" key="1">
    <source>
        <dbReference type="ARBA" id="ARBA00022729"/>
    </source>
</evidence>
<dbReference type="PATRIC" id="fig|1548749.3.peg.2522"/>
<sequence>MKTILLFTLSIFYAVSGIAQFGDQQIISIDAFYPSSVFSADLDGDGDYDILYSSQNGVWWHENLDGMGLFGNKNLIVQNTEEMSTSVTASDIDGDGDLDVLSTFLDGSPSQNGQSRVLWNENLDGLGNFGGQRIITLNAYRPTDSHAADFDGDGDLDVLSISRGDDKIAWYENLDGLGNFGTQHVISTQLVYPISSYIADFNGDGHLDIVSQSFDEGNIAWFKNINGTGTFSNATFVSTNNPNYSVGEVIGADLDGDNDIDIVAVLKVDNRIVWFENMDGNGDFSDMIIIAENIPQPNVINASDIDNDGDLDLISSSFINSGATSEIFYLRNESGLGDFGFPNLITNEIQYTTGVFTCDINLDGKLDLVSSSQIDSKIAWYNNNTLGISENEIPNYRIYPNPTNGILYIESKESISQISVYTILGQLIETNQNTNQIDLSKAESGVYLLKIEDANGNSQTHKIVKE</sequence>
<dbReference type="Pfam" id="PF13517">
    <property type="entry name" value="FG-GAP_3"/>
    <property type="match status" value="3"/>
</dbReference>
<dbReference type="Proteomes" id="UP000070138">
    <property type="component" value="Unassembled WGS sequence"/>
</dbReference>